<geneLocation type="plasmid" evidence="1 2">
    <name>unnamed1</name>
</geneLocation>
<dbReference type="AlphaFoldDB" id="A0A2L1UY91"/>
<dbReference type="EMBL" id="CP019063">
    <property type="protein sequence ID" value="AVF37895.1"/>
    <property type="molecule type" value="Genomic_DNA"/>
</dbReference>
<keyword evidence="1" id="KW-0614">Plasmid</keyword>
<dbReference type="Proteomes" id="UP000239197">
    <property type="component" value="Plasmid unnamed1"/>
</dbReference>
<dbReference type="OrthoDB" id="6429330at2"/>
<gene>
    <name evidence="1" type="ORF">BV494_23740</name>
</gene>
<evidence type="ECO:0000313" key="2">
    <source>
        <dbReference type="Proteomes" id="UP000239197"/>
    </source>
</evidence>
<organism evidence="1 2">
    <name type="scientific">Rahnella sikkimica</name>
    <dbReference type="NCBI Taxonomy" id="1805933"/>
    <lineage>
        <taxon>Bacteria</taxon>
        <taxon>Pseudomonadati</taxon>
        <taxon>Pseudomonadota</taxon>
        <taxon>Gammaproteobacteria</taxon>
        <taxon>Enterobacterales</taxon>
        <taxon>Yersiniaceae</taxon>
        <taxon>Rahnella</taxon>
    </lineage>
</organism>
<dbReference type="KEGG" id="rox:BV494_23740"/>
<protein>
    <submittedName>
        <fullName evidence="1">DUF2158 domain-containing protein</fullName>
    </submittedName>
</protein>
<reference evidence="2" key="1">
    <citation type="submission" date="2017-01" db="EMBL/GenBank/DDBJ databases">
        <title>Genome sequence of Rouxiella sp. ERMR1:05.</title>
        <authorList>
            <person name="Kumar R."/>
            <person name="Singh D."/>
            <person name="Kumar S."/>
        </authorList>
    </citation>
    <scope>NUCLEOTIDE SEQUENCE [LARGE SCALE GENOMIC DNA]</scope>
    <source>
        <strain evidence="2">ERMR1:05</strain>
        <plasmid evidence="2">unnamed1</plasmid>
    </source>
</reference>
<evidence type="ECO:0000313" key="1">
    <source>
        <dbReference type="EMBL" id="AVF37895.1"/>
    </source>
</evidence>
<dbReference type="RefSeq" id="WP_104925228.1">
    <property type="nucleotide sequence ID" value="NZ_CP019063.1"/>
</dbReference>
<sequence length="59" mass="6589">MFKPQDLVQSKTGGPQMIVLRVEGETLWCARTDDFSKKEIEVAADSVNLYHLDGDFGVC</sequence>
<keyword evidence="2" id="KW-1185">Reference proteome</keyword>
<accession>A0A2L1UY91</accession>
<name>A0A2L1UY91_9GAMM</name>
<proteinExistence type="predicted"/>